<protein>
    <submittedName>
        <fullName evidence="1">Uncharacterized protein</fullName>
    </submittedName>
</protein>
<keyword evidence="2" id="KW-1185">Reference proteome</keyword>
<evidence type="ECO:0000313" key="2">
    <source>
        <dbReference type="Proteomes" id="UP001732700"/>
    </source>
</evidence>
<evidence type="ECO:0000313" key="1">
    <source>
        <dbReference type="EnsemblPlants" id="AVESA.00010b.r2.1AG0071290.1.CDS"/>
    </source>
</evidence>
<reference evidence="1" key="1">
    <citation type="submission" date="2021-05" db="EMBL/GenBank/DDBJ databases">
        <authorList>
            <person name="Scholz U."/>
            <person name="Mascher M."/>
            <person name="Fiebig A."/>
        </authorList>
    </citation>
    <scope>NUCLEOTIDE SEQUENCE [LARGE SCALE GENOMIC DNA]</scope>
</reference>
<name>A0ACD5TJQ4_AVESA</name>
<dbReference type="EnsemblPlants" id="AVESA.00010b.r2.1AG0071290.1">
    <property type="protein sequence ID" value="AVESA.00010b.r2.1AG0071290.1.CDS"/>
    <property type="gene ID" value="AVESA.00010b.r2.1AG0071290"/>
</dbReference>
<accession>A0ACD5TJQ4</accession>
<reference evidence="1" key="2">
    <citation type="submission" date="2025-09" db="UniProtKB">
        <authorList>
            <consortium name="EnsemblPlants"/>
        </authorList>
    </citation>
    <scope>IDENTIFICATION</scope>
</reference>
<proteinExistence type="predicted"/>
<sequence>MEMEAARLHQDFFLSPSPHHLAELRIDPPHSAVAFSAPGAVTGGRKRRCLLPPVSPRKKMLLELHPFYSSPSPSPPAFPNTVPPLLSRRGSPTSDFSFPSARPWIGGGAGGNIFAFFENTPTTPSPAGPDVSNLSFMASPGQSTTRAGVTASGGVTLVTSPKKPTARPTANGGFMFTSSPEQPLTPASSTDVGGFASLSSEPSLSPREYHGGRAVESLLSPKHARTGSTNSGGLAFHPSSPTSAAFVFSASRTSAPAVLKSGGGSKRRPRRQYVIVSAPRNSRDVPVRQQAIQPTQKAVKAYALVTAEASGSSIFSGSSARPCCTFFTSPTKASKQEARKASSEASGSTSPCGSPAGSLCTFVPSPAKHPSAEKADKKDREMEVSSVAREGSTHAEPAACTGAQVVVRVTCTCGVRKQFCFGHCY</sequence>
<dbReference type="Proteomes" id="UP001732700">
    <property type="component" value="Chromosome 1A"/>
</dbReference>
<organism evidence="1 2">
    <name type="scientific">Avena sativa</name>
    <name type="common">Oat</name>
    <dbReference type="NCBI Taxonomy" id="4498"/>
    <lineage>
        <taxon>Eukaryota</taxon>
        <taxon>Viridiplantae</taxon>
        <taxon>Streptophyta</taxon>
        <taxon>Embryophyta</taxon>
        <taxon>Tracheophyta</taxon>
        <taxon>Spermatophyta</taxon>
        <taxon>Magnoliopsida</taxon>
        <taxon>Liliopsida</taxon>
        <taxon>Poales</taxon>
        <taxon>Poaceae</taxon>
        <taxon>BOP clade</taxon>
        <taxon>Pooideae</taxon>
        <taxon>Poodae</taxon>
        <taxon>Poeae</taxon>
        <taxon>Poeae Chloroplast Group 1 (Aveneae type)</taxon>
        <taxon>Aveninae</taxon>
        <taxon>Avena</taxon>
    </lineage>
</organism>